<feature type="non-terminal residue" evidence="5">
    <location>
        <position position="851"/>
    </location>
</feature>
<dbReference type="FunFam" id="2.60.40.10:FF:000310">
    <property type="entry name" value="Down syndrome cell adhesion molecule, isoform D"/>
    <property type="match status" value="1"/>
</dbReference>
<dbReference type="Gene3D" id="2.60.40.10">
    <property type="entry name" value="Immunoglobulins"/>
    <property type="match status" value="8"/>
</dbReference>
<dbReference type="PROSITE" id="PS50835">
    <property type="entry name" value="IG_LIKE"/>
    <property type="match status" value="1"/>
</dbReference>
<keyword evidence="1" id="KW-0677">Repeat</keyword>
<keyword evidence="6" id="KW-1185">Reference proteome</keyword>
<proteinExistence type="predicted"/>
<evidence type="ECO:0000259" key="4">
    <source>
        <dbReference type="PROSITE" id="PS50835"/>
    </source>
</evidence>
<dbReference type="AlphaFoldDB" id="A0A836FVJ4"/>
<dbReference type="InterPro" id="IPR013783">
    <property type="entry name" value="Ig-like_fold"/>
</dbReference>
<dbReference type="SUPFAM" id="SSF48726">
    <property type="entry name" value="Immunoglobulin"/>
    <property type="match status" value="1"/>
</dbReference>
<keyword evidence="3" id="KW-0732">Signal</keyword>
<reference evidence="5" key="1">
    <citation type="submission" date="2020-02" db="EMBL/GenBank/DDBJ databases">
        <title>Relaxed selection underlies rapid genomic changes in the transitions from sociality to social parasitism in ants.</title>
        <authorList>
            <person name="Bi X."/>
        </authorList>
    </citation>
    <scope>NUCLEOTIDE SEQUENCE</scope>
    <source>
        <strain evidence="5">BGI-DK2014c</strain>
        <tissue evidence="5">Whole body</tissue>
    </source>
</reference>
<dbReference type="FunFam" id="2.60.40.10:FF:000230">
    <property type="entry name" value="Down syndrome cell adhesion molecule, isoform D"/>
    <property type="match status" value="1"/>
</dbReference>
<name>A0A836FVJ4_9HYME</name>
<dbReference type="InterPro" id="IPR036179">
    <property type="entry name" value="Ig-like_dom_sf"/>
</dbReference>
<organism evidence="5 6">
    <name type="scientific">Pseudoatta argentina</name>
    <dbReference type="NCBI Taxonomy" id="621737"/>
    <lineage>
        <taxon>Eukaryota</taxon>
        <taxon>Metazoa</taxon>
        <taxon>Ecdysozoa</taxon>
        <taxon>Arthropoda</taxon>
        <taxon>Hexapoda</taxon>
        <taxon>Insecta</taxon>
        <taxon>Pterygota</taxon>
        <taxon>Neoptera</taxon>
        <taxon>Endopterygota</taxon>
        <taxon>Hymenoptera</taxon>
        <taxon>Apocrita</taxon>
        <taxon>Aculeata</taxon>
        <taxon>Formicoidea</taxon>
        <taxon>Formicidae</taxon>
        <taxon>Myrmicinae</taxon>
        <taxon>Pseudoatta</taxon>
    </lineage>
</organism>
<evidence type="ECO:0000256" key="2">
    <source>
        <dbReference type="ARBA" id="ARBA00023157"/>
    </source>
</evidence>
<accession>A0A836FVJ4</accession>
<comment type="caution">
    <text evidence="5">The sequence shown here is derived from an EMBL/GenBank/DDBJ whole genome shotgun (WGS) entry which is preliminary data.</text>
</comment>
<feature type="signal peptide" evidence="3">
    <location>
        <begin position="1"/>
        <end position="34"/>
    </location>
</feature>
<dbReference type="PANTHER" id="PTHR44170">
    <property type="entry name" value="PROTEIN SIDEKICK"/>
    <property type="match status" value="1"/>
</dbReference>
<keyword evidence="2" id="KW-1015">Disulfide bond</keyword>
<evidence type="ECO:0000256" key="3">
    <source>
        <dbReference type="SAM" id="SignalP"/>
    </source>
</evidence>
<feature type="non-terminal residue" evidence="5">
    <location>
        <position position="1"/>
    </location>
</feature>
<gene>
    <name evidence="5" type="primary">Dscam2_4</name>
    <name evidence="5" type="ORF">G6Z78_0003384</name>
</gene>
<feature type="domain" description="Ig-like" evidence="4">
    <location>
        <begin position="41"/>
        <end position="135"/>
    </location>
</feature>
<protein>
    <submittedName>
        <fullName evidence="5">DSCL protein</fullName>
    </submittedName>
</protein>
<sequence>MWRDPPGGGYKKPIHVAAMLLLAVILTLTTAVSAEDASMGPVFVKEPPNRIDFSNGTGAVVECQARGNPQPDIIWVRSDGNTAVGDVPGLRQVMPNGNLVFPPFRAEDYRQEVHAQVYTCLARSPAGSVHSRDVNVRAVVAQYYDTDVNKEYAIRGNSAILKCVVPSFVADFVKVLSWHTDQGEEFVPGDDFVVHQYYQSEVNNEYVIRGNAAILKCSIPSFVAEFVQVIGWQDDQGNSFDPDQDNVVTQPYNPEILTEYVIRGNSAILKCSIPSYIAEFVTVEAWIREDGEVYLPTDLNVAQVVLQFYVTEAENEYVIRANSAIMKCKIPSFVSEFVQVDQWMADDGTIYTSGQEYVVQQFYETRVIDEFVLRGNTATLKCLVPSFVADFVDVIEWQDEDGSTYTVNSQQEKVVAQYFEVQVYDQFAIRGNAAIFKCQVPSFVADHVDVVGWIDSNGGSYVADAQSYVVGQRYAVNVMDEHVLRGNAAIIKCHIPSFVAEFVEVDSWIEDETTDIYPSADYDGKYLVLPSGELHIRDVGPEDGYKTYQCRTKHRLTGETRLSATKGRLVITEMACILKPVGSVRPKIPSTDDVRGFRTLVGDSPALMCPAQGFPVPLYRADRQCETQVPDDRRLQEFLNDKGWLGHVTVPCSGIPCPLVQNRHPAHGRNCPARVIFSDSAFLHKEVLLSFVLLKDFRYLSIEPVGSKAPAFAGDAKLSLLVRKANMDSPSEVRRLPLPAKQRYLYWRGKQMQKSVFRAMPKAILLQCLEPVATKKPKFSSDAKFAGYERVQGDDLTLLCPAQGFPVPSYRTGRYEEAEVLERCEASLVPSCSRRRSNPILSRAGVPSANV</sequence>
<evidence type="ECO:0000313" key="6">
    <source>
        <dbReference type="Proteomes" id="UP000668214"/>
    </source>
</evidence>
<evidence type="ECO:0000313" key="5">
    <source>
        <dbReference type="EMBL" id="KAG5326420.1"/>
    </source>
</evidence>
<evidence type="ECO:0000256" key="1">
    <source>
        <dbReference type="ARBA" id="ARBA00022737"/>
    </source>
</evidence>
<dbReference type="GO" id="GO:0098609">
    <property type="term" value="P:cell-cell adhesion"/>
    <property type="evidence" value="ECO:0007669"/>
    <property type="project" value="TreeGrafter"/>
</dbReference>
<dbReference type="InterPro" id="IPR007110">
    <property type="entry name" value="Ig-like_dom"/>
</dbReference>
<dbReference type="Proteomes" id="UP000668214">
    <property type="component" value="Unassembled WGS sequence"/>
</dbReference>
<dbReference type="EMBL" id="JAANIA010000186">
    <property type="protein sequence ID" value="KAG5326420.1"/>
    <property type="molecule type" value="Genomic_DNA"/>
</dbReference>
<dbReference type="PANTHER" id="PTHR44170:SF54">
    <property type="entry name" value="FI24025P1"/>
    <property type="match status" value="1"/>
</dbReference>
<feature type="chain" id="PRO_5032933861" evidence="3">
    <location>
        <begin position="35"/>
        <end position="851"/>
    </location>
</feature>